<feature type="compositionally biased region" description="Basic and acidic residues" evidence="9">
    <location>
        <begin position="710"/>
        <end position="721"/>
    </location>
</feature>
<sequence>MTDTILEFLRKQPDKQYGLREIIRSLRLERAEAKERLDRLVSAGKVLEPRRNTYALPGSPAARPSSGRGFAARLQVHPLGFGFAVPEEPGREDLYIPKGSLGGAWHGDRVMVVPQPPGRDRKPWGVVSEVLERARDRMTGRLDFKRGFAWLISDDPRLPRMIKLMPLGLGGLEAGARIAIKINYPDRSGHEPYGEFLEYLGRADDPQSETEAVIVKYDLIKEFSPEALAEAQSIGLEIPPSELERRADFRGLNVFTIDGADAKDFDDAIHVERLPKGIFRVGVHIADVSYYVKEHSALDKDAYTRATSVYLPGRVLPMLPERLSNGVCSLVPGEDRLVLSVLIDIDKNGQIRDYRFREGVIRSVARLTYNQVQDYAEGKSLPEEYAFLAADLTLLLALTKALKEERLERGALDFHFSEVKVEVGEAGSLHLIPIREPDARSLIEELMLLANRTVARHLFERDIPALFRVHEDPTEKAYNELVQNLARLGYKLPHGEPSPKALQEILKQAEGKPEEKVVSSLLLRSLRLARYAAENLGHFGLATEHYLHFTSPIRRYPDLVVHRVLKALLKKRITEKKRAEWADRFPAMALHTSERERAAESAERDLTKFYQCLWAQGQVGRSFAGVVSGVTDFGVFVALDNGVEGMIRLEALRDDHYRYDPDLLALVGQRSKRRIRIGDEMQVTILGASPPARQIDLAPTQASAGQKTEPSARPKRLERTGGKGGRASSPEHTTQKQTSGTKGKKATRSAVGPPAKRERPDRGARVTLSKIYFGEWSGSTQAESQAPERRSESQSRFRRRRRRRS</sequence>
<comment type="subcellular location">
    <subcellularLocation>
        <location evidence="2 8">Cytoplasm</location>
    </subcellularLocation>
</comment>
<feature type="compositionally biased region" description="Basic and acidic residues" evidence="9">
    <location>
        <begin position="786"/>
        <end position="795"/>
    </location>
</feature>
<evidence type="ECO:0000256" key="8">
    <source>
        <dbReference type="HAMAP-Rule" id="MF_01895"/>
    </source>
</evidence>
<evidence type="ECO:0000256" key="9">
    <source>
        <dbReference type="SAM" id="MobiDB-lite"/>
    </source>
</evidence>
<keyword evidence="4 8" id="KW-0540">Nuclease</keyword>
<comment type="caution">
    <text evidence="11">The sequence shown here is derived from an EMBL/GenBank/DDBJ whole genome shotgun (WGS) entry which is preliminary data.</text>
</comment>
<dbReference type="Gene3D" id="2.40.50.140">
    <property type="entry name" value="Nucleic acid-binding proteins"/>
    <property type="match status" value="2"/>
</dbReference>
<dbReference type="Pfam" id="PF17876">
    <property type="entry name" value="CSD2"/>
    <property type="match status" value="1"/>
</dbReference>
<dbReference type="InterPro" id="IPR013223">
    <property type="entry name" value="RNase_B_OB_dom"/>
</dbReference>
<dbReference type="InterPro" id="IPR001900">
    <property type="entry name" value="RNase_II/R"/>
</dbReference>
<dbReference type="GO" id="GO:0006402">
    <property type="term" value="P:mRNA catabolic process"/>
    <property type="evidence" value="ECO:0007669"/>
    <property type="project" value="TreeGrafter"/>
</dbReference>
<evidence type="ECO:0000256" key="5">
    <source>
        <dbReference type="ARBA" id="ARBA00022801"/>
    </source>
</evidence>
<feature type="domain" description="S1 motif" evidence="10">
    <location>
        <begin position="620"/>
        <end position="700"/>
    </location>
</feature>
<dbReference type="Pfam" id="PF00773">
    <property type="entry name" value="RNB"/>
    <property type="match status" value="1"/>
</dbReference>
<organism evidence="11 12">
    <name type="scientific">Calidithermus roseus</name>
    <dbReference type="NCBI Taxonomy" id="1644118"/>
    <lineage>
        <taxon>Bacteria</taxon>
        <taxon>Thermotogati</taxon>
        <taxon>Deinococcota</taxon>
        <taxon>Deinococci</taxon>
        <taxon>Thermales</taxon>
        <taxon>Thermaceae</taxon>
        <taxon>Calidithermus</taxon>
    </lineage>
</organism>
<feature type="region of interest" description="Disordered" evidence="9">
    <location>
        <begin position="699"/>
        <end position="805"/>
    </location>
</feature>
<dbReference type="EMBL" id="QWLA01000020">
    <property type="protein sequence ID" value="RIH87357.1"/>
    <property type="molecule type" value="Genomic_DNA"/>
</dbReference>
<feature type="compositionally biased region" description="Basic residues" evidence="9">
    <location>
        <begin position="796"/>
        <end position="805"/>
    </location>
</feature>
<dbReference type="Pfam" id="PF08206">
    <property type="entry name" value="OB_RNB"/>
    <property type="match status" value="1"/>
</dbReference>
<evidence type="ECO:0000256" key="1">
    <source>
        <dbReference type="ARBA" id="ARBA00001849"/>
    </source>
</evidence>
<evidence type="ECO:0000256" key="6">
    <source>
        <dbReference type="ARBA" id="ARBA00022839"/>
    </source>
</evidence>
<feature type="compositionally biased region" description="Basic and acidic residues" evidence="9">
    <location>
        <begin position="755"/>
        <end position="764"/>
    </location>
</feature>
<dbReference type="InterPro" id="IPR003029">
    <property type="entry name" value="S1_domain"/>
</dbReference>
<dbReference type="GO" id="GO:0003723">
    <property type="term" value="F:RNA binding"/>
    <property type="evidence" value="ECO:0007669"/>
    <property type="project" value="UniProtKB-UniRule"/>
</dbReference>
<dbReference type="InterPro" id="IPR050180">
    <property type="entry name" value="RNR_Ribonuclease"/>
</dbReference>
<keyword evidence="12" id="KW-1185">Reference proteome</keyword>
<reference evidence="11 12" key="1">
    <citation type="submission" date="2018-08" db="EMBL/GenBank/DDBJ databases">
        <title>Meiothermus roseus NBRC 110900 genome sequencing project.</title>
        <authorList>
            <person name="Da Costa M.S."/>
            <person name="Albuquerque L."/>
            <person name="Raposo P."/>
            <person name="Froufe H.J.C."/>
            <person name="Barroso C.S."/>
            <person name="Egas C."/>
        </authorList>
    </citation>
    <scope>NUCLEOTIDE SEQUENCE [LARGE SCALE GENOMIC DNA]</scope>
    <source>
        <strain evidence="11 12">NBRC 110900</strain>
    </source>
</reference>
<evidence type="ECO:0000256" key="3">
    <source>
        <dbReference type="ARBA" id="ARBA00022490"/>
    </source>
</evidence>
<name>A0A399ERT3_9DEIN</name>
<dbReference type="Proteomes" id="UP000265341">
    <property type="component" value="Unassembled WGS sequence"/>
</dbReference>
<dbReference type="InterPro" id="IPR012340">
    <property type="entry name" value="NA-bd_OB-fold"/>
</dbReference>
<dbReference type="PROSITE" id="PS50126">
    <property type="entry name" value="S1"/>
    <property type="match status" value="1"/>
</dbReference>
<comment type="catalytic activity">
    <reaction evidence="1 8">
        <text>Exonucleolytic cleavage in the 3'- to 5'-direction to yield nucleoside 5'-phosphates.</text>
        <dbReference type="EC" id="3.1.13.1"/>
    </reaction>
</comment>
<dbReference type="RefSeq" id="WP_119276729.1">
    <property type="nucleotide sequence ID" value="NZ_QWLA01000020.1"/>
</dbReference>
<protein>
    <recommendedName>
        <fullName evidence="8">Ribonuclease R</fullName>
        <shortName evidence="8">RNase R</shortName>
        <ecNumber evidence="8">3.1.13.1</ecNumber>
    </recommendedName>
</protein>
<dbReference type="OrthoDB" id="9764149at2"/>
<dbReference type="InterPro" id="IPR040476">
    <property type="entry name" value="CSD2"/>
</dbReference>
<dbReference type="InterPro" id="IPR004476">
    <property type="entry name" value="RNase_II/RNase_R"/>
</dbReference>
<dbReference type="HAMAP" id="MF_01895">
    <property type="entry name" value="RNase_R"/>
    <property type="match status" value="1"/>
</dbReference>
<dbReference type="EC" id="3.1.13.1" evidence="8"/>
<gene>
    <name evidence="8 11" type="primary">rnr</name>
    <name evidence="11" type="ORF">Mrose_01335</name>
</gene>
<dbReference type="CDD" id="cd04471">
    <property type="entry name" value="S1_RNase_R"/>
    <property type="match status" value="1"/>
</dbReference>
<dbReference type="NCBIfam" id="TIGR00358">
    <property type="entry name" value="3_prime_RNase"/>
    <property type="match status" value="1"/>
</dbReference>
<dbReference type="InterPro" id="IPR011805">
    <property type="entry name" value="RNase_R"/>
</dbReference>
<feature type="compositionally biased region" description="Polar residues" evidence="9">
    <location>
        <begin position="700"/>
        <end position="709"/>
    </location>
</feature>
<dbReference type="NCBIfam" id="TIGR02063">
    <property type="entry name" value="RNase_R"/>
    <property type="match status" value="1"/>
</dbReference>
<keyword evidence="3 8" id="KW-0963">Cytoplasm</keyword>
<keyword evidence="6 8" id="KW-0269">Exonuclease</keyword>
<evidence type="ECO:0000256" key="7">
    <source>
        <dbReference type="ARBA" id="ARBA00022884"/>
    </source>
</evidence>
<dbReference type="SUPFAM" id="SSF50249">
    <property type="entry name" value="Nucleic acid-binding proteins"/>
    <property type="match status" value="4"/>
</dbReference>
<dbReference type="GO" id="GO:0008859">
    <property type="term" value="F:exoribonuclease II activity"/>
    <property type="evidence" value="ECO:0007669"/>
    <property type="project" value="UniProtKB-UniRule"/>
</dbReference>
<evidence type="ECO:0000313" key="12">
    <source>
        <dbReference type="Proteomes" id="UP000265341"/>
    </source>
</evidence>
<dbReference type="InterPro" id="IPR011129">
    <property type="entry name" value="CSD"/>
</dbReference>
<dbReference type="SMART" id="SM00955">
    <property type="entry name" value="RNB"/>
    <property type="match status" value="1"/>
</dbReference>
<dbReference type="GO" id="GO:0005829">
    <property type="term" value="C:cytosol"/>
    <property type="evidence" value="ECO:0007669"/>
    <property type="project" value="TreeGrafter"/>
</dbReference>
<dbReference type="InterPro" id="IPR022966">
    <property type="entry name" value="RNase_II/R_CS"/>
</dbReference>
<dbReference type="Pfam" id="PF00575">
    <property type="entry name" value="S1"/>
    <property type="match status" value="1"/>
</dbReference>
<dbReference type="PROSITE" id="PS01175">
    <property type="entry name" value="RIBONUCLEASE_II"/>
    <property type="match status" value="1"/>
</dbReference>
<dbReference type="AlphaFoldDB" id="A0A399ERT3"/>
<evidence type="ECO:0000259" key="10">
    <source>
        <dbReference type="PROSITE" id="PS50126"/>
    </source>
</evidence>
<evidence type="ECO:0000313" key="11">
    <source>
        <dbReference type="EMBL" id="RIH87357.1"/>
    </source>
</evidence>
<dbReference type="PANTHER" id="PTHR23355:SF9">
    <property type="entry name" value="DIS3-LIKE EXONUCLEASE 2"/>
    <property type="match status" value="1"/>
</dbReference>
<evidence type="ECO:0000256" key="2">
    <source>
        <dbReference type="ARBA" id="ARBA00004496"/>
    </source>
</evidence>
<comment type="similarity">
    <text evidence="8">Belongs to the RNR ribonuclease family. RNase R subfamily.</text>
</comment>
<dbReference type="SMART" id="SM00357">
    <property type="entry name" value="CSP"/>
    <property type="match status" value="1"/>
</dbReference>
<proteinExistence type="inferred from homology"/>
<evidence type="ECO:0000256" key="4">
    <source>
        <dbReference type="ARBA" id="ARBA00022722"/>
    </source>
</evidence>
<keyword evidence="7 8" id="KW-0694">RNA-binding</keyword>
<dbReference type="SMART" id="SM00316">
    <property type="entry name" value="S1"/>
    <property type="match status" value="1"/>
</dbReference>
<comment type="function">
    <text evidence="8">3'-5' exoribonuclease that releases 5'-nucleoside monophosphates and is involved in maturation of structured RNAs.</text>
</comment>
<accession>A0A399ERT3</accession>
<dbReference type="PANTHER" id="PTHR23355">
    <property type="entry name" value="RIBONUCLEASE"/>
    <property type="match status" value="1"/>
</dbReference>
<keyword evidence="5 8" id="KW-0378">Hydrolase</keyword>